<proteinExistence type="inferred from homology"/>
<dbReference type="InterPro" id="IPR052029">
    <property type="entry name" value="PpiD_chaperone"/>
</dbReference>
<evidence type="ECO:0000256" key="7">
    <source>
        <dbReference type="ARBA" id="ARBA00023136"/>
    </source>
</evidence>
<evidence type="ECO:0000256" key="3">
    <source>
        <dbReference type="ARBA" id="ARBA00022475"/>
    </source>
</evidence>
<organism evidence="17 18">
    <name type="scientific">Sphingomonas sediminicola</name>
    <dbReference type="NCBI Taxonomy" id="386874"/>
    <lineage>
        <taxon>Bacteria</taxon>
        <taxon>Pseudomonadati</taxon>
        <taxon>Pseudomonadota</taxon>
        <taxon>Alphaproteobacteria</taxon>
        <taxon>Sphingomonadales</taxon>
        <taxon>Sphingomonadaceae</taxon>
        <taxon>Sphingomonas</taxon>
    </lineage>
</organism>
<keyword evidence="4" id="KW-0997">Cell inner membrane</keyword>
<comment type="similarity">
    <text evidence="11">Belongs to the PpiD chaperone family.</text>
</comment>
<evidence type="ECO:0000256" key="13">
    <source>
        <dbReference type="ARBA" id="ARBA00042775"/>
    </source>
</evidence>
<dbReference type="InterPro" id="IPR027304">
    <property type="entry name" value="Trigger_fact/SurA_dom_sf"/>
</dbReference>
<dbReference type="Gene3D" id="1.10.4030.10">
    <property type="entry name" value="Porin chaperone SurA, peptide-binding domain"/>
    <property type="match status" value="2"/>
</dbReference>
<dbReference type="InterPro" id="IPR000297">
    <property type="entry name" value="PPIase_PpiC"/>
</dbReference>
<evidence type="ECO:0000259" key="16">
    <source>
        <dbReference type="PROSITE" id="PS50198"/>
    </source>
</evidence>
<keyword evidence="3" id="KW-1003">Cell membrane</keyword>
<evidence type="ECO:0000256" key="2">
    <source>
        <dbReference type="ARBA" id="ARBA00018370"/>
    </source>
</evidence>
<dbReference type="PANTHER" id="PTHR47529:SF1">
    <property type="entry name" value="PERIPLASMIC CHAPERONE PPID"/>
    <property type="match status" value="1"/>
</dbReference>
<dbReference type="SUPFAM" id="SSF54534">
    <property type="entry name" value="FKBP-like"/>
    <property type="match status" value="1"/>
</dbReference>
<evidence type="ECO:0000256" key="15">
    <source>
        <dbReference type="SAM" id="Phobius"/>
    </source>
</evidence>
<evidence type="ECO:0000256" key="14">
    <source>
        <dbReference type="PROSITE-ProRule" id="PRU00278"/>
    </source>
</evidence>
<dbReference type="InterPro" id="IPR046357">
    <property type="entry name" value="PPIase_dom_sf"/>
</dbReference>
<evidence type="ECO:0000256" key="5">
    <source>
        <dbReference type="ARBA" id="ARBA00022692"/>
    </source>
</evidence>
<protein>
    <recommendedName>
        <fullName evidence="2">Parvulin-like PPIase</fullName>
    </recommendedName>
    <alternativeName>
        <fullName evidence="9">Peptidyl-prolyl cis-trans isomerase plp</fullName>
    </alternativeName>
    <alternativeName>
        <fullName evidence="12">Periplasmic chaperone PpiD</fullName>
    </alternativeName>
    <alternativeName>
        <fullName evidence="13">Periplasmic folding chaperone</fullName>
    </alternativeName>
    <alternativeName>
        <fullName evidence="10">Rotamase plp</fullName>
    </alternativeName>
</protein>
<evidence type="ECO:0000256" key="1">
    <source>
        <dbReference type="ARBA" id="ARBA00004382"/>
    </source>
</evidence>
<dbReference type="PANTHER" id="PTHR47529">
    <property type="entry name" value="PEPTIDYL-PROLYL CIS-TRANS ISOMERASE D"/>
    <property type="match status" value="1"/>
</dbReference>
<evidence type="ECO:0000256" key="8">
    <source>
        <dbReference type="ARBA" id="ARBA00023186"/>
    </source>
</evidence>
<evidence type="ECO:0000256" key="6">
    <source>
        <dbReference type="ARBA" id="ARBA00022989"/>
    </source>
</evidence>
<dbReference type="Pfam" id="PF13624">
    <property type="entry name" value="SurA_N_3"/>
    <property type="match status" value="1"/>
</dbReference>
<keyword evidence="18" id="KW-1185">Reference proteome</keyword>
<keyword evidence="14" id="KW-0413">Isomerase</keyword>
<name>A0ABX6T9N0_9SPHN</name>
<evidence type="ECO:0000313" key="18">
    <source>
        <dbReference type="Proteomes" id="UP000516105"/>
    </source>
</evidence>
<dbReference type="PROSITE" id="PS50198">
    <property type="entry name" value="PPIC_PPIASE_2"/>
    <property type="match status" value="1"/>
</dbReference>
<evidence type="ECO:0000256" key="9">
    <source>
        <dbReference type="ARBA" id="ARBA00030642"/>
    </source>
</evidence>
<evidence type="ECO:0000256" key="4">
    <source>
        <dbReference type="ARBA" id="ARBA00022519"/>
    </source>
</evidence>
<dbReference type="RefSeq" id="WP_187709515.1">
    <property type="nucleotide sequence ID" value="NZ_CP060782.1"/>
</dbReference>
<dbReference type="SUPFAM" id="SSF109998">
    <property type="entry name" value="Triger factor/SurA peptide-binding domain-like"/>
    <property type="match status" value="1"/>
</dbReference>
<dbReference type="EMBL" id="CP060782">
    <property type="protein sequence ID" value="QNP46562.1"/>
    <property type="molecule type" value="Genomic_DNA"/>
</dbReference>
<keyword evidence="8" id="KW-0143">Chaperone</keyword>
<sequence>MLASFRRLSKSTVGTAIMAIILILILVGFAMGDIQSVLSGGGFGGSSDTLVKVGSDKVTDREISKAMERRLSQARQQNPEADYPTIMGDFDQLLSALVDAKTLEAFAAKLGLNLSKRLVDAQIANIPGAKGLNGQFSEQSYRSFLQQQRITDEEVRMIVRNGLLQQLLIAPAVVNARAPVGMATPYASILLEARQGEVAFVPTAAFRAGLNPTPGDIQAYYAANQRRYMVPEQRIIRIAKIGPEQVANVQPTDKEIADYYKANQPTYAAKESRVITQAVVPTQTVANAIAQRVKSGQSFVAAAAPAGLSAEDISVGPQTKAELTELAGSQIANAAYAASKGAVIGPVNTDLGWRVIKVDDILREGGKSLDAARAEISAKLVADKRKEAIESLVDTVQNAIDEGSSFSEAAAAAKLTPIETPPLTSSGTSRTDPNYRLPADLAPALKGGFELAENDAPVVDPLPNNAGYVLVAPARIIAAAPAPLASIREKVTEDWIASQASKRAQQLAQNIANKAGTVALTEAAKGSAQVRVEPVSARRIQLSQFQGNVPAPIAMLFSLGQGKARMVAGSQGEGFYVVKVNRVIPGNALNQPSIIGQTQQQMSDPLSQEYGQQFLNAMRGMIGVKRNEKAIQAAKARISGIGS</sequence>
<keyword evidence="6 15" id="KW-1133">Transmembrane helix</keyword>
<evidence type="ECO:0000256" key="10">
    <source>
        <dbReference type="ARBA" id="ARBA00031484"/>
    </source>
</evidence>
<evidence type="ECO:0000256" key="11">
    <source>
        <dbReference type="ARBA" id="ARBA00038408"/>
    </source>
</evidence>
<keyword evidence="14" id="KW-0697">Rotamase</keyword>
<feature type="domain" description="PpiC" evidence="16">
    <location>
        <begin position="257"/>
        <end position="360"/>
    </location>
</feature>
<keyword evidence="7 15" id="KW-0472">Membrane</keyword>
<evidence type="ECO:0000256" key="12">
    <source>
        <dbReference type="ARBA" id="ARBA00040743"/>
    </source>
</evidence>
<gene>
    <name evidence="17" type="ORF">H9L14_05355</name>
</gene>
<keyword evidence="5 15" id="KW-0812">Transmembrane</keyword>
<accession>A0ABX6T9N0</accession>
<feature type="transmembrane region" description="Helical" evidence="15">
    <location>
        <begin position="12"/>
        <end position="31"/>
    </location>
</feature>
<dbReference type="Proteomes" id="UP000516105">
    <property type="component" value="Chromosome"/>
</dbReference>
<reference evidence="17 18" key="1">
    <citation type="submission" date="2020-08" db="EMBL/GenBank/DDBJ databases">
        <title>Genome sequence of Sphingomonas sediminicola KACC 15039T.</title>
        <authorList>
            <person name="Hyun D.-W."/>
            <person name="Bae J.-W."/>
        </authorList>
    </citation>
    <scope>NUCLEOTIDE SEQUENCE [LARGE SCALE GENOMIC DNA]</scope>
    <source>
        <strain evidence="17 18">KACC 15039</strain>
    </source>
</reference>
<dbReference type="Pfam" id="PF13145">
    <property type="entry name" value="Rotamase_2"/>
    <property type="match status" value="1"/>
</dbReference>
<dbReference type="Gene3D" id="3.10.50.40">
    <property type="match status" value="1"/>
</dbReference>
<comment type="subcellular location">
    <subcellularLocation>
        <location evidence="1">Cell inner membrane</location>
        <topology evidence="1">Single-pass type II membrane protein</topology>
        <orientation evidence="1">Periplasmic side</orientation>
    </subcellularLocation>
</comment>
<evidence type="ECO:0000313" key="17">
    <source>
        <dbReference type="EMBL" id="QNP46562.1"/>
    </source>
</evidence>